<comment type="caution">
    <text evidence="5">The sequence shown here is derived from an EMBL/GenBank/DDBJ whole genome shotgun (WGS) entry which is preliminary data.</text>
</comment>
<keyword evidence="3" id="KW-0472">Membrane</keyword>
<keyword evidence="1" id="KW-0433">Leucine-rich repeat</keyword>
<dbReference type="AlphaFoldDB" id="A0AAN8IX05"/>
<protein>
    <submittedName>
        <fullName evidence="5">Uncharacterized protein</fullName>
    </submittedName>
</protein>
<keyword evidence="3" id="KW-1133">Transmembrane helix</keyword>
<reference evidence="5 6" key="1">
    <citation type="submission" date="2024-01" db="EMBL/GenBank/DDBJ databases">
        <title>The genome of the rayed Mediterranean limpet Patella caerulea (Linnaeus, 1758).</title>
        <authorList>
            <person name="Anh-Thu Weber A."/>
            <person name="Halstead-Nussloch G."/>
        </authorList>
    </citation>
    <scope>NUCLEOTIDE SEQUENCE [LARGE SCALE GENOMIC DNA]</scope>
    <source>
        <strain evidence="5">AATW-2023a</strain>
        <tissue evidence="5">Whole specimen</tissue>
    </source>
</reference>
<keyword evidence="4" id="KW-0732">Signal</keyword>
<dbReference type="Proteomes" id="UP001347796">
    <property type="component" value="Unassembled WGS sequence"/>
</dbReference>
<dbReference type="PROSITE" id="PS51450">
    <property type="entry name" value="LRR"/>
    <property type="match status" value="2"/>
</dbReference>
<evidence type="ECO:0000256" key="1">
    <source>
        <dbReference type="ARBA" id="ARBA00022614"/>
    </source>
</evidence>
<dbReference type="EMBL" id="JAZGQO010000021">
    <property type="protein sequence ID" value="KAK6166832.1"/>
    <property type="molecule type" value="Genomic_DNA"/>
</dbReference>
<name>A0AAN8IX05_PATCE</name>
<dbReference type="SMART" id="SM00369">
    <property type="entry name" value="LRR_TYP"/>
    <property type="match status" value="7"/>
</dbReference>
<evidence type="ECO:0000313" key="6">
    <source>
        <dbReference type="Proteomes" id="UP001347796"/>
    </source>
</evidence>
<dbReference type="PANTHER" id="PTHR45712">
    <property type="entry name" value="AGAP008170-PA"/>
    <property type="match status" value="1"/>
</dbReference>
<dbReference type="InterPro" id="IPR003591">
    <property type="entry name" value="Leu-rich_rpt_typical-subtyp"/>
</dbReference>
<dbReference type="Gene3D" id="3.80.10.10">
    <property type="entry name" value="Ribonuclease Inhibitor"/>
    <property type="match status" value="3"/>
</dbReference>
<sequence>MDAPFVLRLCLIVCLVLTVSTRIIKQKRYPGCPDGCECESSTIVVCDSENVDLTYIPSVPITTTELLFRTNSLGDVYRDTFQNISAGAGIKIQVLDLSDNDITFISPMAFSRLTYLKKLDLSSNFLHDSDGLQKALVSLKHISIQHLLLKKMELGDESIPSNIFEPFTTQNALQSIDLSENKLGVFDVRVLINLTALQELSLNQNRVVVLMGASEEISFPVLKKLDLRSNSLTEIPLICPGRNTIFPNLTTFLLEDNFITNFHAKDLRCLCNVHELSLGQNPTVFFPENLIKEMTSLRILRMNYMLRVPIKVSPTSFTSQSLEVLSLAGNELTADILSRKTFTSLDNLIRLDLAGNEFNSLSLFESSEISKFFPPNLQDLSLRNCRLDSLPKIIHKKLIQLDVSENKISKLEKGVFSDLPNLTILNLNSNRLTKVNESAFPPELRDRLTAVGTDNNPLICSCAISWLRDWMKKEAEKFLEIGYENGCIKLDTAEPISIIDYKQDCTEHHRNVILIASAVTASFVIGVAGLLVIYYRKSIKFFCYMSSRRRDGAQLVTDSDTSSVI</sequence>
<accession>A0AAN8IX05</accession>
<feature type="transmembrane region" description="Helical" evidence="3">
    <location>
        <begin position="512"/>
        <end position="535"/>
    </location>
</feature>
<evidence type="ECO:0000256" key="2">
    <source>
        <dbReference type="ARBA" id="ARBA00022737"/>
    </source>
</evidence>
<dbReference type="InterPro" id="IPR050333">
    <property type="entry name" value="SLRP"/>
</dbReference>
<feature type="chain" id="PRO_5042896193" evidence="4">
    <location>
        <begin position="22"/>
        <end position="565"/>
    </location>
</feature>
<gene>
    <name evidence="5" type="ORF">SNE40_023446</name>
</gene>
<dbReference type="Pfam" id="PF13855">
    <property type="entry name" value="LRR_8"/>
    <property type="match status" value="2"/>
</dbReference>
<evidence type="ECO:0000313" key="5">
    <source>
        <dbReference type="EMBL" id="KAK6166832.1"/>
    </source>
</evidence>
<keyword evidence="2" id="KW-0677">Repeat</keyword>
<evidence type="ECO:0000256" key="3">
    <source>
        <dbReference type="SAM" id="Phobius"/>
    </source>
</evidence>
<dbReference type="SUPFAM" id="SSF52047">
    <property type="entry name" value="RNI-like"/>
    <property type="match status" value="1"/>
</dbReference>
<organism evidence="5 6">
    <name type="scientific">Patella caerulea</name>
    <name type="common">Rayed Mediterranean limpet</name>
    <dbReference type="NCBI Taxonomy" id="87958"/>
    <lineage>
        <taxon>Eukaryota</taxon>
        <taxon>Metazoa</taxon>
        <taxon>Spiralia</taxon>
        <taxon>Lophotrochozoa</taxon>
        <taxon>Mollusca</taxon>
        <taxon>Gastropoda</taxon>
        <taxon>Patellogastropoda</taxon>
        <taxon>Patelloidea</taxon>
        <taxon>Patellidae</taxon>
        <taxon>Patella</taxon>
    </lineage>
</organism>
<dbReference type="PANTHER" id="PTHR45712:SF22">
    <property type="entry name" value="INSULIN-LIKE GROWTH FACTOR-BINDING PROTEIN COMPLEX ACID LABILE SUBUNIT"/>
    <property type="match status" value="1"/>
</dbReference>
<dbReference type="InterPro" id="IPR032675">
    <property type="entry name" value="LRR_dom_sf"/>
</dbReference>
<dbReference type="SMART" id="SM00365">
    <property type="entry name" value="LRR_SD22"/>
    <property type="match status" value="7"/>
</dbReference>
<feature type="signal peptide" evidence="4">
    <location>
        <begin position="1"/>
        <end position="21"/>
    </location>
</feature>
<evidence type="ECO:0000256" key="4">
    <source>
        <dbReference type="SAM" id="SignalP"/>
    </source>
</evidence>
<dbReference type="InterPro" id="IPR001611">
    <property type="entry name" value="Leu-rich_rpt"/>
</dbReference>
<keyword evidence="3" id="KW-0812">Transmembrane</keyword>
<keyword evidence="6" id="KW-1185">Reference proteome</keyword>
<proteinExistence type="predicted"/>